<dbReference type="PROSITE" id="PS50011">
    <property type="entry name" value="PROTEIN_KINASE_DOM"/>
    <property type="match status" value="1"/>
</dbReference>
<dbReference type="InterPro" id="IPR011009">
    <property type="entry name" value="Kinase-like_dom_sf"/>
</dbReference>
<keyword evidence="9" id="KW-0812">Transmembrane</keyword>
<dbReference type="RefSeq" id="WP_226593281.1">
    <property type="nucleotide sequence ID" value="NZ_BLAY01000273.1"/>
</dbReference>
<evidence type="ECO:0000256" key="2">
    <source>
        <dbReference type="ARBA" id="ARBA00022527"/>
    </source>
</evidence>
<dbReference type="GO" id="GO:0005524">
    <property type="term" value="F:ATP binding"/>
    <property type="evidence" value="ECO:0007669"/>
    <property type="project" value="UniProtKB-KW"/>
</dbReference>
<dbReference type="SMART" id="SM00220">
    <property type="entry name" value="S_TKc"/>
    <property type="match status" value="1"/>
</dbReference>
<evidence type="ECO:0000313" key="11">
    <source>
        <dbReference type="EMBL" id="GET43945.1"/>
    </source>
</evidence>
<keyword evidence="4" id="KW-0547">Nucleotide-binding</keyword>
<keyword evidence="12" id="KW-1185">Reference proteome</keyword>
<gene>
    <name evidence="11" type="ORF">MiSe_87710</name>
</gene>
<evidence type="ECO:0000256" key="8">
    <source>
        <dbReference type="ARBA" id="ARBA00048679"/>
    </source>
</evidence>
<evidence type="ECO:0000259" key="10">
    <source>
        <dbReference type="PROSITE" id="PS50011"/>
    </source>
</evidence>
<proteinExistence type="predicted"/>
<keyword evidence="5 11" id="KW-0418">Kinase</keyword>
<dbReference type="InterPro" id="IPR000719">
    <property type="entry name" value="Prot_kinase_dom"/>
</dbReference>
<dbReference type="AlphaFoldDB" id="A0AAV3XTE9"/>
<keyword evidence="3" id="KW-0808">Transferase</keyword>
<sequence length="513" mass="59084">MEQLEGCSRTAQTLWCKIVKQLNKCINQQVAITASITNSIKAIMEFLHKSGDIIAEKYRIKSTLGQGGIGITYQAIDLQNNNLVAIKTLSLRRMTDWKALELFERESKILSQLHHPGIPQYLDYFQVEIENDRSFYLVQQLAEGTSLANWIENGWRPQESEVKDIAIQVLKILAYLQTLTPPIIHRDIKPQNIIMRSPQPPEPRGASEPPLLRGAWGDLFLVDFGAVQDVYHQTVTGGSTVVGTYGYMAPEQFRGQAVLSTDLYGLGTTLLFLLTQKSPADLPQRRLKINFRSHLRVDKKFANWLERMIEPEIENRFDSAQEALAVLQNERAAKSKSLTPRKPKHSPIILTRTEERLLIEIPPVGLRTNQSKLLIFLSLIWNGISCLILWIIRDFHKASAINLENPLAWIFLVIFWSIGILLWRDSLLVSLCHIKLEMNPESFRIQQSSPIWLFKQVEEFRSDIKQLTVKTGWFNQITMCVSKARYRFGLFLTQAEKKWLVWEMRSFLEKLRS</sequence>
<reference evidence="11" key="1">
    <citation type="submission" date="2019-10" db="EMBL/GenBank/DDBJ databases">
        <title>Draft genome sequece of Microseira wollei NIES-4236.</title>
        <authorList>
            <person name="Yamaguchi H."/>
            <person name="Suzuki S."/>
            <person name="Kawachi M."/>
        </authorList>
    </citation>
    <scope>NUCLEOTIDE SEQUENCE</scope>
    <source>
        <strain evidence="11">NIES-4236</strain>
    </source>
</reference>
<keyword evidence="6" id="KW-0067">ATP-binding</keyword>
<evidence type="ECO:0000256" key="6">
    <source>
        <dbReference type="ARBA" id="ARBA00022840"/>
    </source>
</evidence>
<dbReference type="PANTHER" id="PTHR24363:SF0">
    <property type="entry name" value="SERINE_THREONINE KINASE LIKE DOMAIN CONTAINING 1"/>
    <property type="match status" value="1"/>
</dbReference>
<dbReference type="PANTHER" id="PTHR24363">
    <property type="entry name" value="SERINE/THREONINE PROTEIN KINASE"/>
    <property type="match status" value="1"/>
</dbReference>
<dbReference type="Gene3D" id="3.30.200.20">
    <property type="entry name" value="Phosphorylase Kinase, domain 1"/>
    <property type="match status" value="1"/>
</dbReference>
<evidence type="ECO:0000256" key="5">
    <source>
        <dbReference type="ARBA" id="ARBA00022777"/>
    </source>
</evidence>
<dbReference type="SUPFAM" id="SSF56112">
    <property type="entry name" value="Protein kinase-like (PK-like)"/>
    <property type="match status" value="1"/>
</dbReference>
<comment type="caution">
    <text evidence="11">The sequence shown here is derived from an EMBL/GenBank/DDBJ whole genome shotgun (WGS) entry which is preliminary data.</text>
</comment>
<dbReference type="EC" id="2.7.11.1" evidence="1"/>
<dbReference type="Proteomes" id="UP001050975">
    <property type="component" value="Unassembled WGS sequence"/>
</dbReference>
<evidence type="ECO:0000256" key="3">
    <source>
        <dbReference type="ARBA" id="ARBA00022679"/>
    </source>
</evidence>
<comment type="catalytic activity">
    <reaction evidence="8">
        <text>L-seryl-[protein] + ATP = O-phospho-L-seryl-[protein] + ADP + H(+)</text>
        <dbReference type="Rhea" id="RHEA:17989"/>
        <dbReference type="Rhea" id="RHEA-COMP:9863"/>
        <dbReference type="Rhea" id="RHEA-COMP:11604"/>
        <dbReference type="ChEBI" id="CHEBI:15378"/>
        <dbReference type="ChEBI" id="CHEBI:29999"/>
        <dbReference type="ChEBI" id="CHEBI:30616"/>
        <dbReference type="ChEBI" id="CHEBI:83421"/>
        <dbReference type="ChEBI" id="CHEBI:456216"/>
        <dbReference type="EC" id="2.7.11.1"/>
    </reaction>
</comment>
<feature type="domain" description="Protein kinase" evidence="10">
    <location>
        <begin position="58"/>
        <end position="327"/>
    </location>
</feature>
<keyword evidence="9" id="KW-1133">Transmembrane helix</keyword>
<name>A0AAV3XTE9_9CYAN</name>
<organism evidence="11 12">
    <name type="scientific">Microseira wollei NIES-4236</name>
    <dbReference type="NCBI Taxonomy" id="2530354"/>
    <lineage>
        <taxon>Bacteria</taxon>
        <taxon>Bacillati</taxon>
        <taxon>Cyanobacteriota</taxon>
        <taxon>Cyanophyceae</taxon>
        <taxon>Oscillatoriophycideae</taxon>
        <taxon>Aerosakkonematales</taxon>
        <taxon>Aerosakkonemataceae</taxon>
        <taxon>Microseira</taxon>
    </lineage>
</organism>
<evidence type="ECO:0000313" key="12">
    <source>
        <dbReference type="Proteomes" id="UP001050975"/>
    </source>
</evidence>
<keyword evidence="2 11" id="KW-0723">Serine/threonine-protein kinase</keyword>
<dbReference type="Gene3D" id="1.10.510.10">
    <property type="entry name" value="Transferase(Phosphotransferase) domain 1"/>
    <property type="match status" value="1"/>
</dbReference>
<dbReference type="Pfam" id="PF00069">
    <property type="entry name" value="Pkinase"/>
    <property type="match status" value="1"/>
</dbReference>
<protein>
    <recommendedName>
        <fullName evidence="1">non-specific serine/threonine protein kinase</fullName>
        <ecNumber evidence="1">2.7.11.1</ecNumber>
    </recommendedName>
</protein>
<feature type="transmembrane region" description="Helical" evidence="9">
    <location>
        <begin position="407"/>
        <end position="423"/>
    </location>
</feature>
<dbReference type="GO" id="GO:0004674">
    <property type="term" value="F:protein serine/threonine kinase activity"/>
    <property type="evidence" value="ECO:0007669"/>
    <property type="project" value="UniProtKB-KW"/>
</dbReference>
<evidence type="ECO:0000256" key="4">
    <source>
        <dbReference type="ARBA" id="ARBA00022741"/>
    </source>
</evidence>
<accession>A0AAV3XTE9</accession>
<dbReference type="PROSITE" id="PS00108">
    <property type="entry name" value="PROTEIN_KINASE_ST"/>
    <property type="match status" value="1"/>
</dbReference>
<feature type="transmembrane region" description="Helical" evidence="9">
    <location>
        <begin position="373"/>
        <end position="392"/>
    </location>
</feature>
<comment type="catalytic activity">
    <reaction evidence="7">
        <text>L-threonyl-[protein] + ATP = O-phospho-L-threonyl-[protein] + ADP + H(+)</text>
        <dbReference type="Rhea" id="RHEA:46608"/>
        <dbReference type="Rhea" id="RHEA-COMP:11060"/>
        <dbReference type="Rhea" id="RHEA-COMP:11605"/>
        <dbReference type="ChEBI" id="CHEBI:15378"/>
        <dbReference type="ChEBI" id="CHEBI:30013"/>
        <dbReference type="ChEBI" id="CHEBI:30616"/>
        <dbReference type="ChEBI" id="CHEBI:61977"/>
        <dbReference type="ChEBI" id="CHEBI:456216"/>
        <dbReference type="EC" id="2.7.11.1"/>
    </reaction>
</comment>
<keyword evidence="9" id="KW-0472">Membrane</keyword>
<dbReference type="InterPro" id="IPR008271">
    <property type="entry name" value="Ser/Thr_kinase_AS"/>
</dbReference>
<evidence type="ECO:0000256" key="1">
    <source>
        <dbReference type="ARBA" id="ARBA00012513"/>
    </source>
</evidence>
<dbReference type="CDD" id="cd14014">
    <property type="entry name" value="STKc_PknB_like"/>
    <property type="match status" value="1"/>
</dbReference>
<evidence type="ECO:0000256" key="9">
    <source>
        <dbReference type="SAM" id="Phobius"/>
    </source>
</evidence>
<dbReference type="EMBL" id="BLAY01000273">
    <property type="protein sequence ID" value="GET43945.1"/>
    <property type="molecule type" value="Genomic_DNA"/>
</dbReference>
<evidence type="ECO:0000256" key="7">
    <source>
        <dbReference type="ARBA" id="ARBA00047899"/>
    </source>
</evidence>